<evidence type="ECO:0000256" key="2">
    <source>
        <dbReference type="ARBA" id="ARBA00019403"/>
    </source>
</evidence>
<gene>
    <name evidence="11" type="ORF">GTW23_12090</name>
</gene>
<dbReference type="Pfam" id="PF03167">
    <property type="entry name" value="UDG"/>
    <property type="match status" value="1"/>
</dbReference>
<dbReference type="InterPro" id="IPR005122">
    <property type="entry name" value="Uracil-DNA_glycosylase-like"/>
</dbReference>
<dbReference type="SUPFAM" id="SSF52141">
    <property type="entry name" value="Uracil-DNA glycosylase-like"/>
    <property type="match status" value="1"/>
</dbReference>
<evidence type="ECO:0000256" key="3">
    <source>
        <dbReference type="ARBA" id="ARBA00022485"/>
    </source>
</evidence>
<keyword evidence="5" id="KW-0227">DNA damage</keyword>
<keyword evidence="4" id="KW-0479">Metal-binding</keyword>
<feature type="domain" description="Uracil-DNA glycosylase-like" evidence="10">
    <location>
        <begin position="307"/>
        <end position="467"/>
    </location>
</feature>
<keyword evidence="3" id="KW-0004">4Fe-4S</keyword>
<dbReference type="NCBIfam" id="TIGR00758">
    <property type="entry name" value="UDG_fam4"/>
    <property type="match status" value="1"/>
</dbReference>
<dbReference type="PANTHER" id="PTHR33693">
    <property type="entry name" value="TYPE-5 URACIL-DNA GLYCOSYLASE"/>
    <property type="match status" value="1"/>
</dbReference>
<reference evidence="11 12" key="1">
    <citation type="submission" date="2020-01" db="EMBL/GenBank/DDBJ databases">
        <title>Genomes of bacteria type strains.</title>
        <authorList>
            <person name="Chen J."/>
            <person name="Zhu S."/>
            <person name="Yang J."/>
        </authorList>
    </citation>
    <scope>NUCLEOTIDE SEQUENCE [LARGE SCALE GENOMIC DNA]</scope>
    <source>
        <strain evidence="11 12">DSM 16655</strain>
    </source>
</reference>
<dbReference type="PANTHER" id="PTHR33693:SF9">
    <property type="entry name" value="TYPE-4 URACIL-DNA GLYCOSYLASE"/>
    <property type="match status" value="1"/>
</dbReference>
<sequence>MRHIIVPDFGTAAAWRKAARACLNEGLSPADISWGSEQTERGLFDDQPAAAAAPVKMTVPRSFVELAETVCWHRDPDRFARLYAFLWRLKDAPHLIADRGDTELAHLRGMEKSVRRCQHKMKAFVRFREIGNRDDPRRSFAAWFEPTHHTLEPTADFFARRFGDMDWRIVTPEKTAIFMNGKLSFAPGQAKPELPDDASEALWLTYFRSIFNPARLKVQAMTSEMPKKYWKNLPEAATIPDLIANAPARARAMADAAPTLPPVRAEKARQQLAAHMSAWEGPKEALPAAIHACTRCPLHQNATQAVPGVGPLDAALMIVGEQPGDQEDLAGLPFVGPAGQLFDRVAEAAGLRRQEAFVTNAVKHFKFSPRGKRRLHQRPNSGEIEHCRWWLDAERALVKPKLILALGATAAEALTGTGADILRRRGTVEQLADGTPVLLAVHPSFLLRLPDPAERERQMALFEADLRRAVEMVAALAARTGRQDMAAG</sequence>
<dbReference type="CDD" id="cd10030">
    <property type="entry name" value="UDG-F4_TTUDGA_SPO1dp_like"/>
    <property type="match status" value="1"/>
</dbReference>
<evidence type="ECO:0000256" key="6">
    <source>
        <dbReference type="ARBA" id="ARBA00022801"/>
    </source>
</evidence>
<dbReference type="Gene3D" id="3.40.470.10">
    <property type="entry name" value="Uracil-DNA glycosylase-like domain"/>
    <property type="match status" value="1"/>
</dbReference>
<dbReference type="InterPro" id="IPR005273">
    <property type="entry name" value="Ura-DNA_glyco_family4"/>
</dbReference>
<keyword evidence="8" id="KW-0411">Iron-sulfur</keyword>
<name>A0ABT1CRU3_9HYPH</name>
<dbReference type="InterPro" id="IPR023875">
    <property type="entry name" value="DNA_repair_put"/>
</dbReference>
<comment type="caution">
    <text evidence="11">The sequence shown here is derived from an EMBL/GenBank/DDBJ whole genome shotgun (WGS) entry which is preliminary data.</text>
</comment>
<keyword evidence="12" id="KW-1185">Reference proteome</keyword>
<evidence type="ECO:0000313" key="11">
    <source>
        <dbReference type="EMBL" id="MCO6408919.1"/>
    </source>
</evidence>
<dbReference type="RefSeq" id="WP_152010945.1">
    <property type="nucleotide sequence ID" value="NZ_JAAAML010000002.1"/>
</dbReference>
<dbReference type="NCBIfam" id="TIGR03915">
    <property type="entry name" value="SAM_7_link_chp"/>
    <property type="match status" value="1"/>
</dbReference>
<evidence type="ECO:0000256" key="9">
    <source>
        <dbReference type="ARBA" id="ARBA00023204"/>
    </source>
</evidence>
<dbReference type="EMBL" id="JAAAML010000002">
    <property type="protein sequence ID" value="MCO6408919.1"/>
    <property type="molecule type" value="Genomic_DNA"/>
</dbReference>
<organism evidence="11 12">
    <name type="scientific">Hoeflea alexandrii</name>
    <dbReference type="NCBI Taxonomy" id="288436"/>
    <lineage>
        <taxon>Bacteria</taxon>
        <taxon>Pseudomonadati</taxon>
        <taxon>Pseudomonadota</taxon>
        <taxon>Alphaproteobacteria</taxon>
        <taxon>Hyphomicrobiales</taxon>
        <taxon>Rhizobiaceae</taxon>
        <taxon>Hoeflea</taxon>
    </lineage>
</organism>
<dbReference type="InterPro" id="IPR051536">
    <property type="entry name" value="UDG_Type-4/5"/>
</dbReference>
<dbReference type="Pfam" id="PF13566">
    <property type="entry name" value="DUF4130"/>
    <property type="match status" value="1"/>
</dbReference>
<dbReference type="NCBIfam" id="TIGR03914">
    <property type="entry name" value="UDG_fam_dom"/>
    <property type="match status" value="1"/>
</dbReference>
<protein>
    <recommendedName>
        <fullName evidence="2">Type-4 uracil-DNA glycosylase</fullName>
    </recommendedName>
</protein>
<accession>A0ABT1CRU3</accession>
<dbReference type="SMART" id="SM00986">
    <property type="entry name" value="UDG"/>
    <property type="match status" value="1"/>
</dbReference>
<evidence type="ECO:0000256" key="5">
    <source>
        <dbReference type="ARBA" id="ARBA00022763"/>
    </source>
</evidence>
<evidence type="ECO:0000256" key="8">
    <source>
        <dbReference type="ARBA" id="ARBA00023014"/>
    </source>
</evidence>
<dbReference type="InterPro" id="IPR025404">
    <property type="entry name" value="DUF4130"/>
</dbReference>
<keyword evidence="6" id="KW-0378">Hydrolase</keyword>
<proteinExistence type="inferred from homology"/>
<keyword evidence="9" id="KW-0234">DNA repair</keyword>
<dbReference type="InterPro" id="IPR036895">
    <property type="entry name" value="Uracil-DNA_glycosylase-like_sf"/>
</dbReference>
<dbReference type="Proteomes" id="UP001320715">
    <property type="component" value="Unassembled WGS sequence"/>
</dbReference>
<evidence type="ECO:0000313" key="12">
    <source>
        <dbReference type="Proteomes" id="UP001320715"/>
    </source>
</evidence>
<evidence type="ECO:0000256" key="4">
    <source>
        <dbReference type="ARBA" id="ARBA00022723"/>
    </source>
</evidence>
<comment type="similarity">
    <text evidence="1">Belongs to the uracil-DNA glycosylase (UDG) superfamily. Type 4 (UDGa) family.</text>
</comment>
<dbReference type="SMART" id="SM00987">
    <property type="entry name" value="UreE_C"/>
    <property type="match status" value="1"/>
</dbReference>
<evidence type="ECO:0000256" key="1">
    <source>
        <dbReference type="ARBA" id="ARBA00006521"/>
    </source>
</evidence>
<keyword evidence="7" id="KW-0408">Iron</keyword>
<evidence type="ECO:0000259" key="10">
    <source>
        <dbReference type="SMART" id="SM00986"/>
    </source>
</evidence>
<evidence type="ECO:0000256" key="7">
    <source>
        <dbReference type="ARBA" id="ARBA00023004"/>
    </source>
</evidence>